<evidence type="ECO:0000313" key="3">
    <source>
        <dbReference type="Proteomes" id="UP000243887"/>
    </source>
</evidence>
<evidence type="ECO:0008006" key="4">
    <source>
        <dbReference type="Google" id="ProtNLM"/>
    </source>
</evidence>
<dbReference type="Proteomes" id="UP000243887">
    <property type="component" value="Unassembled WGS sequence"/>
</dbReference>
<protein>
    <recommendedName>
        <fullName evidence="4">PH domain-containing protein</fullName>
    </recommendedName>
</protein>
<keyword evidence="1" id="KW-1133">Transmembrane helix</keyword>
<evidence type="ECO:0000313" key="2">
    <source>
        <dbReference type="EMBL" id="SFJ27026.1"/>
    </source>
</evidence>
<feature type="transmembrane region" description="Helical" evidence="1">
    <location>
        <begin position="12"/>
        <end position="33"/>
    </location>
</feature>
<accession>A0A1I3Q1H9</accession>
<keyword evidence="3" id="KW-1185">Reference proteome</keyword>
<evidence type="ECO:0000256" key="1">
    <source>
        <dbReference type="SAM" id="Phobius"/>
    </source>
</evidence>
<dbReference type="EMBL" id="FORU01000005">
    <property type="protein sequence ID" value="SFJ27026.1"/>
    <property type="molecule type" value="Genomic_DNA"/>
</dbReference>
<gene>
    <name evidence="2" type="ORF">SAMN04487893_1056</name>
</gene>
<dbReference type="RefSeq" id="WP_090678499.1">
    <property type="nucleotide sequence ID" value="NZ_FORU01000005.1"/>
</dbReference>
<sequence length="163" mass="19455">MNRERFSFYNRGTRAVMLFVMIPLFLFLTALFVSTQNSFLSMIAFFFFVLLLVFVYKSCFIHVFIDEKGIRYKSLFKEKYIAKKELLDVLIVQKQRRNEPLYISFKDFYEKGLYGGSGFLVFRAANELPKSNAFVFSNPIDSFYISVQYRKEMEPWVLRLIKE</sequence>
<keyword evidence="1" id="KW-0812">Transmembrane</keyword>
<proteinExistence type="predicted"/>
<dbReference type="OrthoDB" id="1442837at2"/>
<keyword evidence="1" id="KW-0472">Membrane</keyword>
<organism evidence="2 3">
    <name type="scientific">Myroides guanonis</name>
    <dbReference type="NCBI Taxonomy" id="1150112"/>
    <lineage>
        <taxon>Bacteria</taxon>
        <taxon>Pseudomonadati</taxon>
        <taxon>Bacteroidota</taxon>
        <taxon>Flavobacteriia</taxon>
        <taxon>Flavobacteriales</taxon>
        <taxon>Flavobacteriaceae</taxon>
        <taxon>Myroides</taxon>
    </lineage>
</organism>
<name>A0A1I3Q1H9_9FLAO</name>
<reference evidence="3" key="1">
    <citation type="submission" date="2016-10" db="EMBL/GenBank/DDBJ databases">
        <authorList>
            <person name="Varghese N."/>
            <person name="Submissions S."/>
        </authorList>
    </citation>
    <scope>NUCLEOTIDE SEQUENCE [LARGE SCALE GENOMIC DNA]</scope>
    <source>
        <strain evidence="3">DSM 26542</strain>
    </source>
</reference>
<dbReference type="AlphaFoldDB" id="A0A1I3Q1H9"/>
<feature type="transmembrane region" description="Helical" evidence="1">
    <location>
        <begin position="39"/>
        <end position="65"/>
    </location>
</feature>
<dbReference type="STRING" id="1150112.SAMN04487893_1056"/>